<evidence type="ECO:0000259" key="5">
    <source>
        <dbReference type="Pfam" id="PF04542"/>
    </source>
</evidence>
<dbReference type="OrthoDB" id="9795666at2"/>
<keyword evidence="4" id="KW-0804">Transcription</keyword>
<dbReference type="EMBL" id="FUXZ01000010">
    <property type="protein sequence ID" value="SKA68922.1"/>
    <property type="molecule type" value="Genomic_DNA"/>
</dbReference>
<dbReference type="InterPro" id="IPR039425">
    <property type="entry name" value="RNA_pol_sigma-70-like"/>
</dbReference>
<evidence type="ECO:0000313" key="8">
    <source>
        <dbReference type="Proteomes" id="UP000190814"/>
    </source>
</evidence>
<evidence type="ECO:0000259" key="6">
    <source>
        <dbReference type="Pfam" id="PF08281"/>
    </source>
</evidence>
<dbReference type="RefSeq" id="WP_159444347.1">
    <property type="nucleotide sequence ID" value="NZ_FUXZ01000010.1"/>
</dbReference>
<feature type="domain" description="RNA polymerase sigma factor 70 region 4 type 2" evidence="6">
    <location>
        <begin position="110"/>
        <end position="156"/>
    </location>
</feature>
<dbReference type="Gene3D" id="1.10.1740.10">
    <property type="match status" value="1"/>
</dbReference>
<organism evidence="7 8">
    <name type="scientific">Eubacterium uniforme</name>
    <dbReference type="NCBI Taxonomy" id="39495"/>
    <lineage>
        <taxon>Bacteria</taxon>
        <taxon>Bacillati</taxon>
        <taxon>Bacillota</taxon>
        <taxon>Clostridia</taxon>
        <taxon>Eubacteriales</taxon>
        <taxon>Eubacteriaceae</taxon>
        <taxon>Eubacterium</taxon>
    </lineage>
</organism>
<dbReference type="Pfam" id="PF08281">
    <property type="entry name" value="Sigma70_r4_2"/>
    <property type="match status" value="1"/>
</dbReference>
<dbReference type="Proteomes" id="UP000190814">
    <property type="component" value="Unassembled WGS sequence"/>
</dbReference>
<keyword evidence="8" id="KW-1185">Reference proteome</keyword>
<dbReference type="PANTHER" id="PTHR43133:SF51">
    <property type="entry name" value="RNA POLYMERASE SIGMA FACTOR"/>
    <property type="match status" value="1"/>
</dbReference>
<gene>
    <name evidence="7" type="ORF">SAMN02745111_01682</name>
</gene>
<evidence type="ECO:0000256" key="4">
    <source>
        <dbReference type="ARBA" id="ARBA00023163"/>
    </source>
</evidence>
<dbReference type="InterPro" id="IPR014284">
    <property type="entry name" value="RNA_pol_sigma-70_dom"/>
</dbReference>
<protein>
    <submittedName>
        <fullName evidence="7">RNA polymerase sigma-70 factor, ECF subfamily</fullName>
    </submittedName>
</protein>
<dbReference type="AlphaFoldDB" id="A0A1T4VVA5"/>
<dbReference type="NCBIfam" id="TIGR02937">
    <property type="entry name" value="sigma70-ECF"/>
    <property type="match status" value="1"/>
</dbReference>
<dbReference type="InterPro" id="IPR013324">
    <property type="entry name" value="RNA_pol_sigma_r3/r4-like"/>
</dbReference>
<keyword evidence="3" id="KW-0731">Sigma factor</keyword>
<dbReference type="CDD" id="cd06171">
    <property type="entry name" value="Sigma70_r4"/>
    <property type="match status" value="1"/>
</dbReference>
<evidence type="ECO:0000256" key="2">
    <source>
        <dbReference type="ARBA" id="ARBA00023015"/>
    </source>
</evidence>
<proteinExistence type="inferred from homology"/>
<dbReference type="Pfam" id="PF04542">
    <property type="entry name" value="Sigma70_r2"/>
    <property type="match status" value="1"/>
</dbReference>
<dbReference type="STRING" id="39495.SAMN02745111_01682"/>
<comment type="similarity">
    <text evidence="1">Belongs to the sigma-70 factor family. ECF subfamily.</text>
</comment>
<evidence type="ECO:0000256" key="3">
    <source>
        <dbReference type="ARBA" id="ARBA00023082"/>
    </source>
</evidence>
<dbReference type="SUPFAM" id="SSF88659">
    <property type="entry name" value="Sigma3 and sigma4 domains of RNA polymerase sigma factors"/>
    <property type="match status" value="1"/>
</dbReference>
<dbReference type="GO" id="GO:0006352">
    <property type="term" value="P:DNA-templated transcription initiation"/>
    <property type="evidence" value="ECO:0007669"/>
    <property type="project" value="InterPro"/>
</dbReference>
<dbReference type="InterPro" id="IPR013249">
    <property type="entry name" value="RNA_pol_sigma70_r4_t2"/>
</dbReference>
<dbReference type="PANTHER" id="PTHR43133">
    <property type="entry name" value="RNA POLYMERASE ECF-TYPE SIGMA FACTO"/>
    <property type="match status" value="1"/>
</dbReference>
<dbReference type="InterPro" id="IPR036388">
    <property type="entry name" value="WH-like_DNA-bd_sf"/>
</dbReference>
<name>A0A1T4VVA5_9FIRM</name>
<dbReference type="InterPro" id="IPR007627">
    <property type="entry name" value="RNA_pol_sigma70_r2"/>
</dbReference>
<reference evidence="7 8" key="1">
    <citation type="submission" date="2017-02" db="EMBL/GenBank/DDBJ databases">
        <authorList>
            <person name="Peterson S.W."/>
        </authorList>
    </citation>
    <scope>NUCLEOTIDE SEQUENCE [LARGE SCALE GENOMIC DNA]</scope>
    <source>
        <strain evidence="7 8">ATCC 35992</strain>
    </source>
</reference>
<dbReference type="Gene3D" id="1.10.10.10">
    <property type="entry name" value="Winged helix-like DNA-binding domain superfamily/Winged helix DNA-binding domain"/>
    <property type="match status" value="1"/>
</dbReference>
<accession>A0A1T4VVA5</accession>
<evidence type="ECO:0000313" key="7">
    <source>
        <dbReference type="EMBL" id="SKA68922.1"/>
    </source>
</evidence>
<dbReference type="InterPro" id="IPR013325">
    <property type="entry name" value="RNA_pol_sigma_r2"/>
</dbReference>
<keyword evidence="2" id="KW-0805">Transcription regulation</keyword>
<dbReference type="GO" id="GO:0003677">
    <property type="term" value="F:DNA binding"/>
    <property type="evidence" value="ECO:0007669"/>
    <property type="project" value="InterPro"/>
</dbReference>
<sequence>MDIQNLEKDLEITMDKYGSLLFKMSMLMVKNKSDAEDIVQDTMIQYYTDKPVFASENHKKNWLIKVSQNKCKNLLKFKKRHVHVQYETVEYCFSSGKEYDEIYMDDLINLSGLNYKYKSVIMLYYMEEYSIEEVANILGISTSSVKMRLKRGREKMKVAYEKIQKKEVL</sequence>
<feature type="domain" description="RNA polymerase sigma-70 region 2" evidence="5">
    <location>
        <begin position="15"/>
        <end position="80"/>
    </location>
</feature>
<evidence type="ECO:0000256" key="1">
    <source>
        <dbReference type="ARBA" id="ARBA00010641"/>
    </source>
</evidence>
<dbReference type="GO" id="GO:0016987">
    <property type="term" value="F:sigma factor activity"/>
    <property type="evidence" value="ECO:0007669"/>
    <property type="project" value="UniProtKB-KW"/>
</dbReference>
<dbReference type="SUPFAM" id="SSF88946">
    <property type="entry name" value="Sigma2 domain of RNA polymerase sigma factors"/>
    <property type="match status" value="1"/>
</dbReference>